<evidence type="ECO:0000313" key="3">
    <source>
        <dbReference type="Proteomes" id="UP001190700"/>
    </source>
</evidence>
<dbReference type="SUPFAM" id="SSF50985">
    <property type="entry name" value="RCC1/BLIP-II"/>
    <property type="match status" value="1"/>
</dbReference>
<dbReference type="EMBL" id="LGRX02002090">
    <property type="protein sequence ID" value="KAK3284916.1"/>
    <property type="molecule type" value="Genomic_DNA"/>
</dbReference>
<dbReference type="AlphaFoldDB" id="A0AAE0GWX6"/>
<accession>A0AAE0GWX6</accession>
<dbReference type="Pfam" id="PF13540">
    <property type="entry name" value="RCC1_2"/>
    <property type="match status" value="1"/>
</dbReference>
<evidence type="ECO:0000313" key="2">
    <source>
        <dbReference type="EMBL" id="KAK3284916.1"/>
    </source>
</evidence>
<dbReference type="Proteomes" id="UP001190700">
    <property type="component" value="Unassembled WGS sequence"/>
</dbReference>
<feature type="repeat" description="RCC1" evidence="1">
    <location>
        <begin position="208"/>
        <end position="262"/>
    </location>
</feature>
<name>A0AAE0GWX6_9CHLO</name>
<evidence type="ECO:0000256" key="1">
    <source>
        <dbReference type="PROSITE-ProRule" id="PRU00235"/>
    </source>
</evidence>
<proteinExistence type="predicted"/>
<sequence>MLSFDVNEAEIIESAFADFHIFNGDTFTLQAIWEELSSSSALMIHVSQNVLNKVDAIAHHKGIKEPCTYALADGDGFIFGKRMKVLRYHADVGHARFWLACSVDMNQYAMSATSGGRKLLQSEESAKQLGEVAVAEVSSSVEYEHTLTEMQGVGRNKELQITTETDGGDPADYIYNFTSFDRGEIPHNETIVDLAIGEKFMMAISNSSRLYAVGKHSEGCLGLGPNVTVLSKWTRVSLNDAEADEVKSVTIGNYHCMITRKDGTLWTAGRNLYGQLGLGSGYSDINNVYNYTRVESSFQGLVLDTAANDFASYVLMNVTGTGPMLLSSGSNKFGLLLCANGVEDLSSCNGRLTENITYKFIEASISVNQEFIDSPIAGMDASTEAFFFWTMNGTPYAVGKSGVGHFASNECGEYEHTFPIVMQFSDSDSDSYKIVTSISASDAHVAVVTLNTDGKYMIYTAGLGNDGQLGNSNHSVCDNNKVLKVLDKITFAEEDINDVLLNAISVKAWTQKESTIVRIIKSPSVNDETLVYASGINDQGHIALGNSIENVYKFTLIYGGSTKYLLFADRKNMVILRPTV</sequence>
<keyword evidence="3" id="KW-1185">Reference proteome</keyword>
<reference evidence="2 3" key="1">
    <citation type="journal article" date="2015" name="Genome Biol. Evol.">
        <title>Comparative Genomics of a Bacterivorous Green Alga Reveals Evolutionary Causalities and Consequences of Phago-Mixotrophic Mode of Nutrition.</title>
        <authorList>
            <person name="Burns J.A."/>
            <person name="Paasch A."/>
            <person name="Narechania A."/>
            <person name="Kim E."/>
        </authorList>
    </citation>
    <scope>NUCLEOTIDE SEQUENCE [LARGE SCALE GENOMIC DNA]</scope>
    <source>
        <strain evidence="2 3">PLY_AMNH</strain>
    </source>
</reference>
<dbReference type="InterPro" id="IPR000408">
    <property type="entry name" value="Reg_chr_condens"/>
</dbReference>
<gene>
    <name evidence="2" type="ORF">CYMTET_7466</name>
</gene>
<dbReference type="Gene3D" id="2.130.10.30">
    <property type="entry name" value="Regulator of chromosome condensation 1/beta-lactamase-inhibitor protein II"/>
    <property type="match status" value="2"/>
</dbReference>
<dbReference type="InterPro" id="IPR051553">
    <property type="entry name" value="Ran_GTPase-activating"/>
</dbReference>
<dbReference type="PROSITE" id="PS50012">
    <property type="entry name" value="RCC1_3"/>
    <property type="match status" value="1"/>
</dbReference>
<dbReference type="InterPro" id="IPR009091">
    <property type="entry name" value="RCC1/BLIP-II"/>
</dbReference>
<dbReference type="PANTHER" id="PTHR45982">
    <property type="entry name" value="REGULATOR OF CHROMOSOME CONDENSATION"/>
    <property type="match status" value="1"/>
</dbReference>
<organism evidence="2 3">
    <name type="scientific">Cymbomonas tetramitiformis</name>
    <dbReference type="NCBI Taxonomy" id="36881"/>
    <lineage>
        <taxon>Eukaryota</taxon>
        <taxon>Viridiplantae</taxon>
        <taxon>Chlorophyta</taxon>
        <taxon>Pyramimonadophyceae</taxon>
        <taxon>Pyramimonadales</taxon>
        <taxon>Pyramimonadaceae</taxon>
        <taxon>Cymbomonas</taxon>
    </lineage>
</organism>
<protein>
    <submittedName>
        <fullName evidence="2">Uncharacterized protein</fullName>
    </submittedName>
</protein>
<comment type="caution">
    <text evidence="2">The sequence shown here is derived from an EMBL/GenBank/DDBJ whole genome shotgun (WGS) entry which is preliminary data.</text>
</comment>
<dbReference type="PANTHER" id="PTHR45982:SF1">
    <property type="entry name" value="REGULATOR OF CHROMOSOME CONDENSATION"/>
    <property type="match status" value="1"/>
</dbReference>